<evidence type="ECO:0000313" key="2">
    <source>
        <dbReference type="EMBL" id="MBB4765763.1"/>
    </source>
</evidence>
<accession>A0A7W7I3I6</accession>
<comment type="caution">
    <text evidence="2">The sequence shown here is derived from an EMBL/GenBank/DDBJ whole genome shotgun (WGS) entry which is preliminary data.</text>
</comment>
<evidence type="ECO:0000313" key="3">
    <source>
        <dbReference type="Proteomes" id="UP000578112"/>
    </source>
</evidence>
<protein>
    <submittedName>
        <fullName evidence="2">Uncharacterized protein</fullName>
    </submittedName>
</protein>
<dbReference type="AlphaFoldDB" id="A0A7W7I3I6"/>
<gene>
    <name evidence="2" type="ORF">BJ971_006319</name>
</gene>
<reference evidence="2 3" key="1">
    <citation type="submission" date="2020-08" db="EMBL/GenBank/DDBJ databases">
        <title>Sequencing the genomes of 1000 actinobacteria strains.</title>
        <authorList>
            <person name="Klenk H.-P."/>
        </authorList>
    </citation>
    <scope>NUCLEOTIDE SEQUENCE [LARGE SCALE GENOMIC DNA]</scope>
    <source>
        <strain evidence="2 3">DSM 43149</strain>
    </source>
</reference>
<dbReference type="Proteomes" id="UP000578112">
    <property type="component" value="Unassembled WGS sequence"/>
</dbReference>
<dbReference type="EMBL" id="JACHNH010000001">
    <property type="protein sequence ID" value="MBB4765763.1"/>
    <property type="molecule type" value="Genomic_DNA"/>
</dbReference>
<sequence length="218" mass="23261">MPMGLDEAVVRGGDDDHGGADLGERVRIGGPLAVPVRPEDVEGDLRTFVAAEAGRHTYHLTHVALSLICDRGDPKFESATLSLLLSATGGAAPEPVAWSMLPQRVTEEESVTTNFRFGPELTLEPVGLSLGSVERSGTRTSARLAVEARGLLRSDPSWRLTDTPRNPIAGIHRLVLVVRGAAGAVPQAVVGVRATVRERRVLRYRSRDLPPVVIAGSL</sequence>
<name>A0A7W7I3I6_9ACTN</name>
<dbReference type="RefSeq" id="WP_184996776.1">
    <property type="nucleotide sequence ID" value="NZ_BOMK01000021.1"/>
</dbReference>
<evidence type="ECO:0000256" key="1">
    <source>
        <dbReference type="SAM" id="MobiDB-lite"/>
    </source>
</evidence>
<keyword evidence="3" id="KW-1185">Reference proteome</keyword>
<proteinExistence type="predicted"/>
<feature type="compositionally biased region" description="Basic and acidic residues" evidence="1">
    <location>
        <begin position="8"/>
        <end position="23"/>
    </location>
</feature>
<feature type="region of interest" description="Disordered" evidence="1">
    <location>
        <begin position="1"/>
        <end position="23"/>
    </location>
</feature>
<organism evidence="2 3">
    <name type="scientific">Actinoplanes digitatis</name>
    <dbReference type="NCBI Taxonomy" id="1868"/>
    <lineage>
        <taxon>Bacteria</taxon>
        <taxon>Bacillati</taxon>
        <taxon>Actinomycetota</taxon>
        <taxon>Actinomycetes</taxon>
        <taxon>Micromonosporales</taxon>
        <taxon>Micromonosporaceae</taxon>
        <taxon>Actinoplanes</taxon>
    </lineage>
</organism>